<accession>A0A4Y9Y599</accession>
<dbReference type="AlphaFoldDB" id="A0A4Y9Y599"/>
<feature type="region of interest" description="Disordered" evidence="1">
    <location>
        <begin position="1"/>
        <end position="20"/>
    </location>
</feature>
<gene>
    <name evidence="2" type="ORF">EVG20_g8719</name>
</gene>
<evidence type="ECO:0000313" key="2">
    <source>
        <dbReference type="EMBL" id="TFY56983.1"/>
    </source>
</evidence>
<feature type="region of interest" description="Disordered" evidence="1">
    <location>
        <begin position="485"/>
        <end position="518"/>
    </location>
</feature>
<feature type="compositionally biased region" description="Acidic residues" evidence="1">
    <location>
        <begin position="935"/>
        <end position="945"/>
    </location>
</feature>
<evidence type="ECO:0000313" key="3">
    <source>
        <dbReference type="Proteomes" id="UP000298327"/>
    </source>
</evidence>
<feature type="compositionally biased region" description="Polar residues" evidence="1">
    <location>
        <begin position="411"/>
        <end position="421"/>
    </location>
</feature>
<dbReference type="EMBL" id="SEOQ01000784">
    <property type="protein sequence ID" value="TFY56983.1"/>
    <property type="molecule type" value="Genomic_DNA"/>
</dbReference>
<name>A0A4Y9Y599_9AGAM</name>
<comment type="caution">
    <text evidence="2">The sequence shown here is derived from an EMBL/GenBank/DDBJ whole genome shotgun (WGS) entry which is preliminary data.</text>
</comment>
<protein>
    <submittedName>
        <fullName evidence="2">Uncharacterized protein</fullName>
    </submittedName>
</protein>
<reference evidence="2 3" key="1">
    <citation type="submission" date="2019-02" db="EMBL/GenBank/DDBJ databases">
        <title>Genome sequencing of the rare red list fungi Dentipellis fragilis.</title>
        <authorList>
            <person name="Buettner E."/>
            <person name="Kellner H."/>
        </authorList>
    </citation>
    <scope>NUCLEOTIDE SEQUENCE [LARGE SCALE GENOMIC DNA]</scope>
    <source>
        <strain evidence="2 3">DSM 105465</strain>
    </source>
</reference>
<feature type="compositionally biased region" description="Basic and acidic residues" evidence="1">
    <location>
        <begin position="918"/>
        <end position="934"/>
    </location>
</feature>
<feature type="region of interest" description="Disordered" evidence="1">
    <location>
        <begin position="887"/>
        <end position="945"/>
    </location>
</feature>
<dbReference type="OrthoDB" id="3265206at2759"/>
<feature type="region of interest" description="Disordered" evidence="1">
    <location>
        <begin position="400"/>
        <end position="422"/>
    </location>
</feature>
<sequence>MGRFTDALSGGAKTSAGGAKAVTSSAKAIADGSAKTVAGSAKAVAGSAKAVTEGAKAVADGAIAVAGNARDAASSAIDVASSATDGAREFIREATPDVALLLNPRTRRTVKRDPQKEDIYEALANHPIFKYSHPSTSMEPSLEFLDYCNLWKVPKDQELLFDAALYGSIGLRAKVVMTTLWVIGQTLHMQRKSDFVALVSQTASEGLPQGKFVGDYADFMKELALILLMPLPEPLKNILNAIRLPDLNGPALRSPSLEDLLESHDCLKYSATHSPSVLLYQQDFDIIKPTDRAAQLLMEWFISRLFVGKRVTSRHELDKTTCWNAFLPQPSLNVPESEPKDEDGALGLRRRLSGFAGLRKVPKSPVVDTYIPKTPTSMEQSLSTRSLKEAANITSLEFTGSLSPVVPPEQVGTSHAQTPKTNADELESIAEFPHATSSATPQLPSPEVKDIVSPARVLDMPAVNVEPATPDSGSRKVPAALKRLTSIGRSPSSEKAASEGPAPAEPQRLLGSEAPEPRSWRRSFLKRANSGSQEIGVIQVREPSTPRIEGAAPLTVEIDSAVHARSTSQSSFSFLSTGDGGLRATSPQPVSDAAVVYRPPTLAASNGVETEETNADQAEPDSAEAALLRRARDLCTKDEQLTTATNRRLLVYSALALHPILDHARAQPQWTPYQAKQFNKAIKRFADLDRLAEPEEEADREQQNVCDLEPPYAYRRARMMIGLLFVVGMRLPQSQILSLVSGVVEAGLMRAQVHGEVSVPKGETDKSTQRPPYRMLCVLADTIDELVTQLPPHPHPMHSRGDGDPAVEDFRADNTIINTQDSELLVGDDGNSTTRRLYDVKRQPSALLRPQTVALVPETKLTRTIFGQLIDIFTLGSWDVAPPPISASLPPSVSADTLKRTSSKAQEKKASRTPRRRGTADSRIFEESASQRERDEDEDQGCVVV</sequence>
<feature type="compositionally biased region" description="Low complexity" evidence="1">
    <location>
        <begin position="9"/>
        <end position="20"/>
    </location>
</feature>
<proteinExistence type="predicted"/>
<evidence type="ECO:0000256" key="1">
    <source>
        <dbReference type="SAM" id="MobiDB-lite"/>
    </source>
</evidence>
<organism evidence="2 3">
    <name type="scientific">Dentipellis fragilis</name>
    <dbReference type="NCBI Taxonomy" id="205917"/>
    <lineage>
        <taxon>Eukaryota</taxon>
        <taxon>Fungi</taxon>
        <taxon>Dikarya</taxon>
        <taxon>Basidiomycota</taxon>
        <taxon>Agaricomycotina</taxon>
        <taxon>Agaricomycetes</taxon>
        <taxon>Russulales</taxon>
        <taxon>Hericiaceae</taxon>
        <taxon>Dentipellis</taxon>
    </lineage>
</organism>
<keyword evidence="3" id="KW-1185">Reference proteome</keyword>
<dbReference type="Proteomes" id="UP000298327">
    <property type="component" value="Unassembled WGS sequence"/>
</dbReference>